<evidence type="ECO:0008006" key="3">
    <source>
        <dbReference type="Google" id="ProtNLM"/>
    </source>
</evidence>
<dbReference type="RefSeq" id="WP_236338504.1">
    <property type="nucleotide sequence ID" value="NZ_CAKMMF010000001.1"/>
</dbReference>
<accession>A0ABN8FWE4</accession>
<reference evidence="1" key="1">
    <citation type="submission" date="2022-01" db="EMBL/GenBank/DDBJ databases">
        <authorList>
            <person name="Criscuolo A."/>
        </authorList>
    </citation>
    <scope>NUCLEOTIDE SEQUENCE</scope>
    <source>
        <strain evidence="1">CIP111893</strain>
    </source>
</reference>
<dbReference type="Proteomes" id="UP000838686">
    <property type="component" value="Unassembled WGS sequence"/>
</dbReference>
<evidence type="ECO:0000313" key="2">
    <source>
        <dbReference type="Proteomes" id="UP000838686"/>
    </source>
</evidence>
<protein>
    <recommendedName>
        <fullName evidence="3">Phage protein</fullName>
    </recommendedName>
</protein>
<keyword evidence="2" id="KW-1185">Reference proteome</keyword>
<dbReference type="EMBL" id="CAKMMF010000001">
    <property type="protein sequence ID" value="CAH1190360.1"/>
    <property type="molecule type" value="Genomic_DNA"/>
</dbReference>
<comment type="caution">
    <text evidence="1">The sequence shown here is derived from an EMBL/GenBank/DDBJ whole genome shotgun (WGS) entry which is preliminary data.</text>
</comment>
<evidence type="ECO:0000313" key="1">
    <source>
        <dbReference type="EMBL" id="CAH1190360.1"/>
    </source>
</evidence>
<organism evidence="1 2">
    <name type="scientific">Paenibacillus plantiphilus</name>
    <dbReference type="NCBI Taxonomy" id="2905650"/>
    <lineage>
        <taxon>Bacteria</taxon>
        <taxon>Bacillati</taxon>
        <taxon>Bacillota</taxon>
        <taxon>Bacilli</taxon>
        <taxon>Bacillales</taxon>
        <taxon>Paenibacillaceae</taxon>
        <taxon>Paenibacillus</taxon>
    </lineage>
</organism>
<proteinExistence type="predicted"/>
<sequence>MIREAIDKILSLAKHTAPIQTAVINGRTYTSAELAKISQPLIDNIEVHNLSGIVEYLQSDFDKRLPVIIHVISPTEVHVLTGLNDDHNRSRLIKATALLPRISFNDYYDLESFNILLQSCFVPSGLDETSTFNDRDTVLKLVGNVKDEQVMTFGDDGVSQQVTAKTGVAQVEPVVVPNPVRLKPFRTFVEIEQPLSSFVLRMKKGPAAALFEADGGAWKVTAIAEIKSYFTGLLAARIEAGEVVIVG</sequence>
<gene>
    <name evidence="1" type="ORF">PAECIP111893_00293</name>
</gene>
<name>A0ABN8FWE4_9BACL</name>